<dbReference type="Gene3D" id="2.30.40.10">
    <property type="entry name" value="Urease, subunit C, domain 1"/>
    <property type="match status" value="1"/>
</dbReference>
<reference evidence="3 4" key="1">
    <citation type="submission" date="2009-01" db="EMBL/GenBank/DDBJ databases">
        <title>Complete sequence of Geobacter sp. FRC-32.</title>
        <authorList>
            <consortium name="US DOE Joint Genome Institute"/>
            <person name="Lucas S."/>
            <person name="Copeland A."/>
            <person name="Lapidus A."/>
            <person name="Glavina del Rio T."/>
            <person name="Dalin E."/>
            <person name="Tice H."/>
            <person name="Bruce D."/>
            <person name="Goodwin L."/>
            <person name="Pitluck S."/>
            <person name="Saunders E."/>
            <person name="Brettin T."/>
            <person name="Detter J.C."/>
            <person name="Han C."/>
            <person name="Larimer F."/>
            <person name="Land M."/>
            <person name="Hauser L."/>
            <person name="Kyrpides N."/>
            <person name="Ovchinnikova G."/>
            <person name="Kostka J."/>
            <person name="Richardson P."/>
        </authorList>
    </citation>
    <scope>NUCLEOTIDE SEQUENCE [LARGE SCALE GENOMIC DNA]</scope>
    <source>
        <strain evidence="4">DSM 22248 / JCM 15807 / FRC-32</strain>
    </source>
</reference>
<gene>
    <name evidence="3" type="ordered locus">Geob_2875</name>
</gene>
<dbReference type="STRING" id="316067.Geob_2875"/>
<evidence type="ECO:0000256" key="1">
    <source>
        <dbReference type="ARBA" id="ARBA00022801"/>
    </source>
</evidence>
<dbReference type="EMBL" id="CP001390">
    <property type="protein sequence ID" value="ACM21219.1"/>
    <property type="molecule type" value="Genomic_DNA"/>
</dbReference>
<dbReference type="Pfam" id="PF01979">
    <property type="entry name" value="Amidohydro_1"/>
    <property type="match status" value="1"/>
</dbReference>
<dbReference type="Proteomes" id="UP000007721">
    <property type="component" value="Chromosome"/>
</dbReference>
<dbReference type="eggNOG" id="COG0402">
    <property type="taxonomic scope" value="Bacteria"/>
</dbReference>
<dbReference type="KEGG" id="geo:Geob_2875"/>
<proteinExistence type="predicted"/>
<dbReference type="SUPFAM" id="SSF51556">
    <property type="entry name" value="Metallo-dependent hydrolases"/>
    <property type="match status" value="1"/>
</dbReference>
<keyword evidence="1 3" id="KW-0378">Hydrolase</keyword>
<feature type="domain" description="Amidohydrolase-related" evidence="2">
    <location>
        <begin position="53"/>
        <end position="384"/>
    </location>
</feature>
<keyword evidence="4" id="KW-1185">Reference proteome</keyword>
<dbReference type="Gene3D" id="3.20.20.140">
    <property type="entry name" value="Metal-dependent hydrolases"/>
    <property type="match status" value="1"/>
</dbReference>
<dbReference type="InterPro" id="IPR006680">
    <property type="entry name" value="Amidohydro-rel"/>
</dbReference>
<dbReference type="SUPFAM" id="SSF51338">
    <property type="entry name" value="Composite domain of metallo-dependent hydrolases"/>
    <property type="match status" value="1"/>
</dbReference>
<dbReference type="InterPro" id="IPR050287">
    <property type="entry name" value="MTA/SAH_deaminase"/>
</dbReference>
<dbReference type="InterPro" id="IPR011059">
    <property type="entry name" value="Metal-dep_hydrolase_composite"/>
</dbReference>
<accession>B9M2A1</accession>
<evidence type="ECO:0000259" key="2">
    <source>
        <dbReference type="Pfam" id="PF01979"/>
    </source>
</evidence>
<sequence length="411" mass="45872">MRIFAASTVMPISSSPIAHGGILVENGRIRDVGPVERLRFDYDAPVTDFPKGVIMPGLVNAHTHLELTHFPSWKLRKDLDYSPRTYVDWVIQVIKIKRGLQPEELELSLKEGLRKSLESGTVASADILTDRRLLPIYDETPTKNIVFLEAIGQEPALCAELKEKLKVVIRSGHTRFGISPHAPHTLSPSFFREIKELATSLSLPIMTHLSESSEEASFMHDSTGRIAELLYPHIHWEAYLPKPQRTTSTAYLDSIGVLDQSTIAVHCVHITPADGEILKKRGVNVVICPRSNDRLTVGKAPLHLFKKLDIPMAIGTDSLASNDSLSLWDEMRFILNEFPGVFRHDELLAMATLGGAKVLGIDEEFGSLEVGKRADFLVLEVEDSMAEKDLHRLIIEEARIDQIYISGNHVN</sequence>
<organism evidence="3 4">
    <name type="scientific">Geotalea daltonii (strain DSM 22248 / JCM 15807 / FRC-32)</name>
    <name type="common">Geobacter daltonii</name>
    <dbReference type="NCBI Taxonomy" id="316067"/>
    <lineage>
        <taxon>Bacteria</taxon>
        <taxon>Pseudomonadati</taxon>
        <taxon>Thermodesulfobacteriota</taxon>
        <taxon>Desulfuromonadia</taxon>
        <taxon>Geobacterales</taxon>
        <taxon>Geobacteraceae</taxon>
        <taxon>Geotalea</taxon>
    </lineage>
</organism>
<evidence type="ECO:0000313" key="4">
    <source>
        <dbReference type="Proteomes" id="UP000007721"/>
    </source>
</evidence>
<dbReference type="GO" id="GO:0016810">
    <property type="term" value="F:hydrolase activity, acting on carbon-nitrogen (but not peptide) bonds"/>
    <property type="evidence" value="ECO:0007669"/>
    <property type="project" value="InterPro"/>
</dbReference>
<dbReference type="InterPro" id="IPR032466">
    <property type="entry name" value="Metal_Hydrolase"/>
</dbReference>
<protein>
    <submittedName>
        <fullName evidence="3">Metal-dependent hydrolase, subgroup D</fullName>
    </submittedName>
</protein>
<dbReference type="OrthoDB" id="9807210at2"/>
<dbReference type="HOGENOM" id="CLU_012358_2_5_7"/>
<dbReference type="PANTHER" id="PTHR43794">
    <property type="entry name" value="AMINOHYDROLASE SSNA-RELATED"/>
    <property type="match status" value="1"/>
</dbReference>
<dbReference type="RefSeq" id="WP_012647947.1">
    <property type="nucleotide sequence ID" value="NC_011979.1"/>
</dbReference>
<dbReference type="AlphaFoldDB" id="B9M2A1"/>
<name>B9M2A1_GEODF</name>
<evidence type="ECO:0000313" key="3">
    <source>
        <dbReference type="EMBL" id="ACM21219.1"/>
    </source>
</evidence>
<dbReference type="PANTHER" id="PTHR43794:SF11">
    <property type="entry name" value="AMIDOHYDROLASE-RELATED DOMAIN-CONTAINING PROTEIN"/>
    <property type="match status" value="1"/>
</dbReference>